<evidence type="ECO:0000313" key="2">
    <source>
        <dbReference type="EMBL" id="SBS75590.1"/>
    </source>
</evidence>
<evidence type="ECO:0000256" key="1">
    <source>
        <dbReference type="SAM" id="MobiDB-lite"/>
    </source>
</evidence>
<feature type="region of interest" description="Disordered" evidence="1">
    <location>
        <begin position="1"/>
        <end position="25"/>
    </location>
</feature>
<organism evidence="3">
    <name type="scientific">uncultured Mycobacterium sp</name>
    <dbReference type="NCBI Taxonomy" id="171292"/>
    <lineage>
        <taxon>Bacteria</taxon>
        <taxon>Bacillati</taxon>
        <taxon>Actinomycetota</taxon>
        <taxon>Actinomycetes</taxon>
        <taxon>Mycobacteriales</taxon>
        <taxon>Mycobacteriaceae</taxon>
        <taxon>Mycobacterium</taxon>
        <taxon>environmental samples</taxon>
    </lineage>
</organism>
<dbReference type="EMBL" id="FLQS01000017">
    <property type="protein sequence ID" value="SBS75590.1"/>
    <property type="molecule type" value="Genomic_DNA"/>
</dbReference>
<protein>
    <submittedName>
        <fullName evidence="3">Uncharacterized protein</fullName>
    </submittedName>
</protein>
<dbReference type="AlphaFoldDB" id="A0A1Y5PE02"/>
<gene>
    <name evidence="2" type="ORF">MHPYR_240050</name>
    <name evidence="3" type="ORF">MHPYR_260007</name>
</gene>
<sequence>MPCHPAADWRARAAEQEGTSQPPVSHVAKYRSLLSYIPEVGQIGAHAIKSRRLVAGGRPNFLPNETKSQHSPRCRYGGC</sequence>
<reference evidence="3" key="1">
    <citation type="submission" date="2016-03" db="EMBL/GenBank/DDBJ databases">
        <authorList>
            <person name="Ploux O."/>
        </authorList>
    </citation>
    <scope>NUCLEOTIDE SEQUENCE</scope>
    <source>
        <strain evidence="3">UC10</strain>
    </source>
</reference>
<evidence type="ECO:0000313" key="3">
    <source>
        <dbReference type="EMBL" id="SBS75680.1"/>
    </source>
</evidence>
<accession>A0A1Y5PE02</accession>
<dbReference type="EMBL" id="FLQS01000019">
    <property type="protein sequence ID" value="SBS75680.1"/>
    <property type="molecule type" value="Genomic_DNA"/>
</dbReference>
<name>A0A1Y5PE02_9MYCO</name>
<proteinExistence type="predicted"/>
<feature type="region of interest" description="Disordered" evidence="1">
    <location>
        <begin position="59"/>
        <end position="79"/>
    </location>
</feature>